<comment type="caution">
    <text evidence="3">The sequence shown here is derived from an EMBL/GenBank/DDBJ whole genome shotgun (WGS) entry which is preliminary data.</text>
</comment>
<dbReference type="InterPro" id="IPR036282">
    <property type="entry name" value="Glutathione-S-Trfase_C_sf"/>
</dbReference>
<name>A0A2S9JY02_9HYPH</name>
<gene>
    <name evidence="3" type="ORF">C5750_03495</name>
</gene>
<dbReference type="Proteomes" id="UP000238563">
    <property type="component" value="Unassembled WGS sequence"/>
</dbReference>
<dbReference type="PANTHER" id="PTHR43968">
    <property type="match status" value="1"/>
</dbReference>
<dbReference type="PANTHER" id="PTHR43968:SF6">
    <property type="entry name" value="GLUTATHIONE S-TRANSFERASE OMEGA"/>
    <property type="match status" value="1"/>
</dbReference>
<dbReference type="AlphaFoldDB" id="A0A2S9JY02"/>
<dbReference type="GO" id="GO:0005737">
    <property type="term" value="C:cytoplasm"/>
    <property type="evidence" value="ECO:0007669"/>
    <property type="project" value="TreeGrafter"/>
</dbReference>
<dbReference type="PROSITE" id="PS50405">
    <property type="entry name" value="GST_CTER"/>
    <property type="match status" value="1"/>
</dbReference>
<feature type="domain" description="GST C-terminal" evidence="2">
    <location>
        <begin position="84"/>
        <end position="219"/>
    </location>
</feature>
<dbReference type="PROSITE" id="PS50404">
    <property type="entry name" value="GST_NTER"/>
    <property type="match status" value="1"/>
</dbReference>
<dbReference type="InterPro" id="IPR036249">
    <property type="entry name" value="Thioredoxin-like_sf"/>
</dbReference>
<dbReference type="RefSeq" id="WP_105732448.1">
    <property type="nucleotide sequence ID" value="NZ_PVBT01000001.1"/>
</dbReference>
<dbReference type="SFLD" id="SFLDS00019">
    <property type="entry name" value="Glutathione_Transferase_(cytos"/>
    <property type="match status" value="1"/>
</dbReference>
<keyword evidence="4" id="KW-1185">Reference proteome</keyword>
<dbReference type="Pfam" id="PF13410">
    <property type="entry name" value="GST_C_2"/>
    <property type="match status" value="1"/>
</dbReference>
<feature type="domain" description="GST N-terminal" evidence="1">
    <location>
        <begin position="1"/>
        <end position="79"/>
    </location>
</feature>
<dbReference type="Pfam" id="PF13417">
    <property type="entry name" value="GST_N_3"/>
    <property type="match status" value="1"/>
</dbReference>
<organism evidence="3 4">
    <name type="scientific">Phyllobacterium myrsinacearum</name>
    <dbReference type="NCBI Taxonomy" id="28101"/>
    <lineage>
        <taxon>Bacteria</taxon>
        <taxon>Pseudomonadati</taxon>
        <taxon>Pseudomonadota</taxon>
        <taxon>Alphaproteobacteria</taxon>
        <taxon>Hyphomicrobiales</taxon>
        <taxon>Phyllobacteriaceae</taxon>
        <taxon>Phyllobacterium</taxon>
    </lineage>
</organism>
<dbReference type="InterPro" id="IPR010987">
    <property type="entry name" value="Glutathione-S-Trfase_C-like"/>
</dbReference>
<dbReference type="GO" id="GO:0016740">
    <property type="term" value="F:transferase activity"/>
    <property type="evidence" value="ECO:0007669"/>
    <property type="project" value="UniProtKB-KW"/>
</dbReference>
<proteinExistence type="predicted"/>
<dbReference type="InterPro" id="IPR004045">
    <property type="entry name" value="Glutathione_S-Trfase_N"/>
</dbReference>
<evidence type="ECO:0000313" key="3">
    <source>
        <dbReference type="EMBL" id="PRD58208.1"/>
    </source>
</evidence>
<evidence type="ECO:0000313" key="4">
    <source>
        <dbReference type="Proteomes" id="UP000238563"/>
    </source>
</evidence>
<dbReference type="SUPFAM" id="SSF47616">
    <property type="entry name" value="GST C-terminal domain-like"/>
    <property type="match status" value="1"/>
</dbReference>
<dbReference type="InterPro" id="IPR040079">
    <property type="entry name" value="Glutathione_S-Trfase"/>
</dbReference>
<evidence type="ECO:0000259" key="2">
    <source>
        <dbReference type="PROSITE" id="PS50405"/>
    </source>
</evidence>
<dbReference type="CDD" id="cd00570">
    <property type="entry name" value="GST_N_family"/>
    <property type="match status" value="1"/>
</dbReference>
<keyword evidence="3" id="KW-0808">Transferase</keyword>
<reference evidence="3 4" key="1">
    <citation type="submission" date="2018-02" db="EMBL/GenBank/DDBJ databases">
        <title>The draft genome of Phyllobacterium myrsinacearum DSM5892.</title>
        <authorList>
            <person name="Li L."/>
            <person name="Liu L."/>
            <person name="Zhang X."/>
            <person name="Wang T."/>
        </authorList>
    </citation>
    <scope>NUCLEOTIDE SEQUENCE [LARGE SCALE GENOMIC DNA]</scope>
    <source>
        <strain evidence="3 4">DSM 5892</strain>
    </source>
</reference>
<dbReference type="OrthoDB" id="508035at2"/>
<dbReference type="Gene3D" id="3.40.30.10">
    <property type="entry name" value="Glutaredoxin"/>
    <property type="match status" value="1"/>
</dbReference>
<dbReference type="SUPFAM" id="SSF52833">
    <property type="entry name" value="Thioredoxin-like"/>
    <property type="match status" value="1"/>
</dbReference>
<dbReference type="Gene3D" id="1.20.1050.10">
    <property type="match status" value="1"/>
</dbReference>
<protein>
    <submittedName>
        <fullName evidence="3">Glutathione S-transferase</fullName>
    </submittedName>
</protein>
<dbReference type="CDD" id="cd00299">
    <property type="entry name" value="GST_C_family"/>
    <property type="match status" value="1"/>
</dbReference>
<accession>A0A2S9JY02</accession>
<dbReference type="EMBL" id="PVBT01000001">
    <property type="protein sequence ID" value="PRD58208.1"/>
    <property type="molecule type" value="Genomic_DNA"/>
</dbReference>
<dbReference type="InterPro" id="IPR050983">
    <property type="entry name" value="GST_Omega/HSP26"/>
</dbReference>
<evidence type="ECO:0000259" key="1">
    <source>
        <dbReference type="PROSITE" id="PS50404"/>
    </source>
</evidence>
<sequence length="219" mass="25006">MKLYSRPLSPYSSIVRCIAYYKKAPIKVVAPPPGFPIPEEFRSISPFNRIPVLITGSGLTIIEATVISEYLEEHFPEPVLLPADSRDRAVVRMAARIAELEILVPVMELFELVHTKSKDDARITKLFAKLEAGLREIEHRMGDGPYALGKQMTMADAWLTPIRFLFNHFRVMTRRSRLLEPFPKFDAYEQLIVQDPVLSLVWFEMTDALKVFLGELEAS</sequence>